<keyword evidence="2" id="KW-1185">Reference proteome</keyword>
<gene>
    <name evidence="1" type="ORF">NPIL_520671</name>
</gene>
<organism evidence="1 2">
    <name type="scientific">Nephila pilipes</name>
    <name type="common">Giant wood spider</name>
    <name type="synonym">Nephila maculata</name>
    <dbReference type="NCBI Taxonomy" id="299642"/>
    <lineage>
        <taxon>Eukaryota</taxon>
        <taxon>Metazoa</taxon>
        <taxon>Ecdysozoa</taxon>
        <taxon>Arthropoda</taxon>
        <taxon>Chelicerata</taxon>
        <taxon>Arachnida</taxon>
        <taxon>Araneae</taxon>
        <taxon>Araneomorphae</taxon>
        <taxon>Entelegynae</taxon>
        <taxon>Araneoidea</taxon>
        <taxon>Nephilidae</taxon>
        <taxon>Nephila</taxon>
    </lineage>
</organism>
<dbReference type="Proteomes" id="UP000887013">
    <property type="component" value="Unassembled WGS sequence"/>
</dbReference>
<protein>
    <submittedName>
        <fullName evidence="1">Uncharacterized protein</fullName>
    </submittedName>
</protein>
<name>A0A8X6NM38_NEPPI</name>
<evidence type="ECO:0000313" key="1">
    <source>
        <dbReference type="EMBL" id="GFT23026.1"/>
    </source>
</evidence>
<accession>A0A8X6NM38</accession>
<evidence type="ECO:0000313" key="2">
    <source>
        <dbReference type="Proteomes" id="UP000887013"/>
    </source>
</evidence>
<proteinExistence type="predicted"/>
<dbReference type="AlphaFoldDB" id="A0A8X6NM38"/>
<dbReference type="EMBL" id="BMAW01059831">
    <property type="protein sequence ID" value="GFT23026.1"/>
    <property type="molecule type" value="Genomic_DNA"/>
</dbReference>
<comment type="caution">
    <text evidence="1">The sequence shown here is derived from an EMBL/GenBank/DDBJ whole genome shotgun (WGS) entry which is preliminary data.</text>
</comment>
<sequence length="81" mass="9259">MYSQELRQFAEDSYFYTLINEMNDQECFYKVPRLDGKTKLGSLDTSTVRTAASSMELSRNPTFVPCYNLGIETDILISIST</sequence>
<reference evidence="1" key="1">
    <citation type="submission" date="2020-08" db="EMBL/GenBank/DDBJ databases">
        <title>Multicomponent nature underlies the extraordinary mechanical properties of spider dragline silk.</title>
        <authorList>
            <person name="Kono N."/>
            <person name="Nakamura H."/>
            <person name="Mori M."/>
            <person name="Yoshida Y."/>
            <person name="Ohtoshi R."/>
            <person name="Malay A.D."/>
            <person name="Moran D.A.P."/>
            <person name="Tomita M."/>
            <person name="Numata K."/>
            <person name="Arakawa K."/>
        </authorList>
    </citation>
    <scope>NUCLEOTIDE SEQUENCE</scope>
</reference>